<evidence type="ECO:0000313" key="2">
    <source>
        <dbReference type="EMBL" id="KAG9454905.1"/>
    </source>
</evidence>
<comment type="caution">
    <text evidence="2">The sequence shown here is derived from an EMBL/GenBank/DDBJ whole genome shotgun (WGS) entry which is preliminary data.</text>
</comment>
<sequence>MDANVPKSQPPVLPGQATAGYWSTTQTMIDDEEDEMGLLWEVRVPDLSVLHSMPMGEPFSHEGNALFELLERFKQQQQQQASAAKARRRARKENAARALKQVAQTPSTATAANINNTMDSLDSDDEASMTMDFLLDIPYNEGDEIDSSKANKSNAPM</sequence>
<dbReference type="EMBL" id="JAINDJ010000003">
    <property type="protein sequence ID" value="KAG9454905.1"/>
    <property type="molecule type" value="Genomic_DNA"/>
</dbReference>
<reference evidence="2 3" key="1">
    <citation type="submission" date="2021-07" db="EMBL/GenBank/DDBJ databases">
        <title>The Aristolochia fimbriata genome: insights into angiosperm evolution, floral development and chemical biosynthesis.</title>
        <authorList>
            <person name="Jiao Y."/>
        </authorList>
    </citation>
    <scope>NUCLEOTIDE SEQUENCE [LARGE SCALE GENOMIC DNA]</scope>
    <source>
        <strain evidence="2">IBCAS-2021</strain>
        <tissue evidence="2">Leaf</tissue>
    </source>
</reference>
<accession>A0AAV7F198</accession>
<name>A0AAV7F198_ARIFI</name>
<evidence type="ECO:0000256" key="1">
    <source>
        <dbReference type="SAM" id="MobiDB-lite"/>
    </source>
</evidence>
<proteinExistence type="predicted"/>
<feature type="region of interest" description="Disordered" evidence="1">
    <location>
        <begin position="77"/>
        <end position="125"/>
    </location>
</feature>
<feature type="compositionally biased region" description="Polar residues" evidence="1">
    <location>
        <begin position="102"/>
        <end position="120"/>
    </location>
</feature>
<evidence type="ECO:0000313" key="3">
    <source>
        <dbReference type="Proteomes" id="UP000825729"/>
    </source>
</evidence>
<dbReference type="Proteomes" id="UP000825729">
    <property type="component" value="Unassembled WGS sequence"/>
</dbReference>
<dbReference type="AlphaFoldDB" id="A0AAV7F198"/>
<protein>
    <submittedName>
        <fullName evidence="2">Uncharacterized protein</fullName>
    </submittedName>
</protein>
<keyword evidence="3" id="KW-1185">Reference proteome</keyword>
<organism evidence="2 3">
    <name type="scientific">Aristolochia fimbriata</name>
    <name type="common">White veined hardy Dutchman's pipe vine</name>
    <dbReference type="NCBI Taxonomy" id="158543"/>
    <lineage>
        <taxon>Eukaryota</taxon>
        <taxon>Viridiplantae</taxon>
        <taxon>Streptophyta</taxon>
        <taxon>Embryophyta</taxon>
        <taxon>Tracheophyta</taxon>
        <taxon>Spermatophyta</taxon>
        <taxon>Magnoliopsida</taxon>
        <taxon>Magnoliidae</taxon>
        <taxon>Piperales</taxon>
        <taxon>Aristolochiaceae</taxon>
        <taxon>Aristolochia</taxon>
    </lineage>
</organism>
<gene>
    <name evidence="2" type="ORF">H6P81_007809</name>
</gene>